<dbReference type="InterPro" id="IPR025723">
    <property type="entry name" value="ArsA/GET3_ATPase-like"/>
</dbReference>
<evidence type="ECO:0000313" key="4">
    <source>
        <dbReference type="EMBL" id="KGH47330.1"/>
    </source>
</evidence>
<dbReference type="STRING" id="1522368.IN07_08025"/>
<dbReference type="InterPro" id="IPR027417">
    <property type="entry name" value="P-loop_NTPase"/>
</dbReference>
<keyword evidence="5" id="KW-1185">Reference proteome</keyword>
<dbReference type="EMBL" id="JPMX01000024">
    <property type="protein sequence ID" value="KGH47330.1"/>
    <property type="molecule type" value="Genomic_DNA"/>
</dbReference>
<sequence>MQVLLVTGPGGAGSSTVAAATAARLAEAGSRCVLLTGQPVGIADLADRVTVDVVSPQPALEELWDRHAGQLADALPLLTVPPASSVVPLPGVAEFALLAALAGHLRDRDTDVVVLDPGPTATATALLGLPGALRWWLAQAAPTRLRVLATLRAAATPGRAGVTAGLLAGAAATEELLDAVALADPARTAVHLVLRPDAAAAEHVRNAATALGVHGQRIASVTVSRLLPGGSGEWWQQRAAAQEQAVHSVRALLGPVREVAEAAVPPAGVADLLALGAAVPETAVQPLTRAVPRRVGGEWLLDVPLPFTRRGEVELTRWADDLVVTAGGVRRSLALDALLRRCTVSGGALTDPGTARAVLEVRFVPDPDQWPAGLLAVGATAGAPAEGGGA</sequence>
<dbReference type="OrthoDB" id="9780677at2"/>
<evidence type="ECO:0000313" key="5">
    <source>
        <dbReference type="Proteomes" id="UP000029713"/>
    </source>
</evidence>
<gene>
    <name evidence="4" type="ORF">IN07_08025</name>
</gene>
<dbReference type="InterPro" id="IPR040612">
    <property type="entry name" value="ArsA_HSP20-like"/>
</dbReference>
<dbReference type="Proteomes" id="UP000029713">
    <property type="component" value="Unassembled WGS sequence"/>
</dbReference>
<evidence type="ECO:0000259" key="3">
    <source>
        <dbReference type="Pfam" id="PF17886"/>
    </source>
</evidence>
<reference evidence="4 5" key="1">
    <citation type="submission" date="2014-07" db="EMBL/GenBank/DDBJ databases">
        <title>Biosystematic studies on Modestobacter strains isolated from extreme hyper-arid desert soil and from historic building.</title>
        <authorList>
            <person name="Bukarasam K."/>
            <person name="Bull A."/>
            <person name="Girard G."/>
            <person name="van Wezel G."/>
            <person name="Goodfellow M."/>
        </authorList>
    </citation>
    <scope>NUCLEOTIDE SEQUENCE [LARGE SCALE GENOMIC DNA]</scope>
    <source>
        <strain evidence="4 5">KNN45-2b</strain>
    </source>
</reference>
<dbReference type="Gene3D" id="2.60.40.790">
    <property type="match status" value="1"/>
</dbReference>
<dbReference type="PANTHER" id="PTHR10803:SF3">
    <property type="entry name" value="ATPASE GET3"/>
    <property type="match status" value="1"/>
</dbReference>
<evidence type="ECO:0008006" key="6">
    <source>
        <dbReference type="Google" id="ProtNLM"/>
    </source>
</evidence>
<organism evidence="4 5">
    <name type="scientific">Modestobacter caceresii</name>
    <dbReference type="NCBI Taxonomy" id="1522368"/>
    <lineage>
        <taxon>Bacteria</taxon>
        <taxon>Bacillati</taxon>
        <taxon>Actinomycetota</taxon>
        <taxon>Actinomycetes</taxon>
        <taxon>Geodermatophilales</taxon>
        <taxon>Geodermatophilaceae</taxon>
        <taxon>Modestobacter</taxon>
    </lineage>
</organism>
<evidence type="ECO:0000256" key="1">
    <source>
        <dbReference type="ARBA" id="ARBA00011040"/>
    </source>
</evidence>
<feature type="domain" description="ArsA/GET3 Anion-transporting ATPase-like" evidence="2">
    <location>
        <begin position="1"/>
        <end position="255"/>
    </location>
</feature>
<accession>A0A098YAC5</accession>
<dbReference type="InterPro" id="IPR008978">
    <property type="entry name" value="HSP20-like_chaperone"/>
</dbReference>
<dbReference type="PANTHER" id="PTHR10803">
    <property type="entry name" value="ARSENICAL PUMP-DRIVING ATPASE ARSENITE-TRANSLOCATING ATPASE"/>
    <property type="match status" value="1"/>
</dbReference>
<comment type="similarity">
    <text evidence="1">Belongs to the arsA ATPase family.</text>
</comment>
<comment type="caution">
    <text evidence="4">The sequence shown here is derived from an EMBL/GenBank/DDBJ whole genome shotgun (WGS) entry which is preliminary data.</text>
</comment>
<dbReference type="InterPro" id="IPR016300">
    <property type="entry name" value="ATPase_ArsA/GET3"/>
</dbReference>
<evidence type="ECO:0000259" key="2">
    <source>
        <dbReference type="Pfam" id="PF02374"/>
    </source>
</evidence>
<dbReference type="Pfam" id="PF02374">
    <property type="entry name" value="ArsA_ATPase"/>
    <property type="match status" value="1"/>
</dbReference>
<protein>
    <recommendedName>
        <fullName evidence="6">Ion transporter</fullName>
    </recommendedName>
</protein>
<proteinExistence type="inferred from homology"/>
<dbReference type="GO" id="GO:0005524">
    <property type="term" value="F:ATP binding"/>
    <property type="evidence" value="ECO:0007669"/>
    <property type="project" value="InterPro"/>
</dbReference>
<feature type="domain" description="ArsA HSP20-like" evidence="3">
    <location>
        <begin position="297"/>
        <end position="351"/>
    </location>
</feature>
<dbReference type="Pfam" id="PF17886">
    <property type="entry name" value="ArsA_HSP20"/>
    <property type="match status" value="1"/>
</dbReference>
<dbReference type="Gene3D" id="3.40.50.300">
    <property type="entry name" value="P-loop containing nucleotide triphosphate hydrolases"/>
    <property type="match status" value="1"/>
</dbReference>
<dbReference type="AlphaFoldDB" id="A0A098YAC5"/>
<name>A0A098YAC5_9ACTN</name>
<dbReference type="GO" id="GO:0016887">
    <property type="term" value="F:ATP hydrolysis activity"/>
    <property type="evidence" value="ECO:0007669"/>
    <property type="project" value="InterPro"/>
</dbReference>
<dbReference type="SUPFAM" id="SSF52540">
    <property type="entry name" value="P-loop containing nucleoside triphosphate hydrolases"/>
    <property type="match status" value="1"/>
</dbReference>